<dbReference type="RefSeq" id="WP_089871590.1">
    <property type="nucleotide sequence ID" value="NZ_FNBH01000001.1"/>
</dbReference>
<dbReference type="InterPro" id="IPR011043">
    <property type="entry name" value="Gal_Oxase/kelch_b-propeller"/>
</dbReference>
<dbReference type="STRING" id="454006.SAMN05421825_0837"/>
<dbReference type="Pfam" id="PF18962">
    <property type="entry name" value="Por_Secre_tail"/>
    <property type="match status" value="1"/>
</dbReference>
<dbReference type="SMART" id="SM00191">
    <property type="entry name" value="Int_alpha"/>
    <property type="match status" value="5"/>
</dbReference>
<dbReference type="InterPro" id="IPR026444">
    <property type="entry name" value="Secre_tail"/>
</dbReference>
<proteinExistence type="predicted"/>
<dbReference type="InterPro" id="IPR013517">
    <property type="entry name" value="FG-GAP"/>
</dbReference>
<keyword evidence="3" id="KW-0325">Glycoprotein</keyword>
<keyword evidence="2" id="KW-0677">Repeat</keyword>
<gene>
    <name evidence="5" type="ORF">SAMN05421825_0837</name>
</gene>
<evidence type="ECO:0000256" key="2">
    <source>
        <dbReference type="ARBA" id="ARBA00022737"/>
    </source>
</evidence>
<organism evidence="5 6">
    <name type="scientific">Epilithonimonas hungarica</name>
    <dbReference type="NCBI Taxonomy" id="454006"/>
    <lineage>
        <taxon>Bacteria</taxon>
        <taxon>Pseudomonadati</taxon>
        <taxon>Bacteroidota</taxon>
        <taxon>Flavobacteriia</taxon>
        <taxon>Flavobacteriales</taxon>
        <taxon>Weeksellaceae</taxon>
        <taxon>Chryseobacterium group</taxon>
        <taxon>Epilithonimonas</taxon>
    </lineage>
</organism>
<dbReference type="PANTHER" id="PTHR36220">
    <property type="entry name" value="UNNAMED PRODUCT"/>
    <property type="match status" value="1"/>
</dbReference>
<dbReference type="InterPro" id="IPR013519">
    <property type="entry name" value="Int_alpha_beta-p"/>
</dbReference>
<dbReference type="NCBIfam" id="TIGR04183">
    <property type="entry name" value="Por_Secre_tail"/>
    <property type="match status" value="1"/>
</dbReference>
<accession>A0A1G7HMH8</accession>
<reference evidence="6" key="1">
    <citation type="submission" date="2016-10" db="EMBL/GenBank/DDBJ databases">
        <authorList>
            <person name="Varghese N."/>
            <person name="Submissions S."/>
        </authorList>
    </citation>
    <scope>NUCLEOTIDE SEQUENCE [LARGE SCALE GENOMIC DNA]</scope>
    <source>
        <strain evidence="6">DSM 19684</strain>
    </source>
</reference>
<dbReference type="Pfam" id="PF14312">
    <property type="entry name" value="FG-GAP_2"/>
    <property type="match status" value="5"/>
</dbReference>
<dbReference type="EMBL" id="FNBH01000001">
    <property type="protein sequence ID" value="SDF01219.1"/>
    <property type="molecule type" value="Genomic_DNA"/>
</dbReference>
<evidence type="ECO:0000313" key="5">
    <source>
        <dbReference type="EMBL" id="SDF01219.1"/>
    </source>
</evidence>
<keyword evidence="6" id="KW-1185">Reference proteome</keyword>
<dbReference type="AlphaFoldDB" id="A0A1G7HMH8"/>
<evidence type="ECO:0000259" key="4">
    <source>
        <dbReference type="Pfam" id="PF18962"/>
    </source>
</evidence>
<feature type="domain" description="Secretion system C-terminal sorting" evidence="4">
    <location>
        <begin position="427"/>
        <end position="492"/>
    </location>
</feature>
<evidence type="ECO:0000313" key="6">
    <source>
        <dbReference type="Proteomes" id="UP000199203"/>
    </source>
</evidence>
<sequence>MKKYLFSRILNKGILSISVFSLTLVFGQYQSKKITASTRESRAEFGTSVAINDKFIAVGASREEVAKGAVYIHRKNGSNWDFNQKIKAPDGVEMAEFGGSIKFGTDFLLIAAGRADIENTIRAGALYVYNLDSNNQWNFTKKLVASDYDNDALLAVNPTSLAVSGNTIVAGAPGFSSWNGAVYIFEKNGNDWEETQKITSPESVDFGNFGIGVGVYGDYLVIGASGVNNSSGKIYIYKKNTSGEWIFHQSLVSSDNFENSYFGNSVSIFGNELVVGAYTESNTGNPSMAYIFKLNDNGNWEETQKIPSYESSEHTYFAWMCELKNDKLIISAPHLYGANEGRTLLYKKNVQNNWELDQELKPGDDVTEDFYGWSLAMNDDEIIVGASRENFDSNDENELNDAGSAYIFTPSSLATNENNLSKNHVKIYPNPAKDFINITSRKEINSVEILEQSGKKISESKELRINVYQLPKGIYILKIKFSNGSSSIQKLIKQ</sequence>
<dbReference type="PANTHER" id="PTHR36220:SF1">
    <property type="entry name" value="GAMMA TUBULIN COMPLEX COMPONENT C-TERMINAL DOMAIN-CONTAINING PROTEIN"/>
    <property type="match status" value="1"/>
</dbReference>
<evidence type="ECO:0000256" key="1">
    <source>
        <dbReference type="ARBA" id="ARBA00022729"/>
    </source>
</evidence>
<name>A0A1G7HMH8_9FLAO</name>
<dbReference type="SUPFAM" id="SSF50965">
    <property type="entry name" value="Galactose oxidase, central domain"/>
    <property type="match status" value="1"/>
</dbReference>
<dbReference type="Proteomes" id="UP000199203">
    <property type="component" value="Unassembled WGS sequence"/>
</dbReference>
<keyword evidence="1" id="KW-0732">Signal</keyword>
<dbReference type="Gene3D" id="2.130.10.130">
    <property type="entry name" value="Integrin alpha, N-terminal"/>
    <property type="match status" value="2"/>
</dbReference>
<dbReference type="SUPFAM" id="SSF69318">
    <property type="entry name" value="Integrin alpha N-terminal domain"/>
    <property type="match status" value="1"/>
</dbReference>
<dbReference type="OrthoDB" id="964745at2"/>
<protein>
    <submittedName>
        <fullName evidence="5">Por secretion system C-terminal sorting domain-containing protein</fullName>
    </submittedName>
</protein>
<evidence type="ECO:0000256" key="3">
    <source>
        <dbReference type="ARBA" id="ARBA00023180"/>
    </source>
</evidence>
<dbReference type="InterPro" id="IPR028994">
    <property type="entry name" value="Integrin_alpha_N"/>
</dbReference>